<evidence type="ECO:0000256" key="1">
    <source>
        <dbReference type="SAM" id="MobiDB-lite"/>
    </source>
</evidence>
<feature type="region of interest" description="Disordered" evidence="1">
    <location>
        <begin position="255"/>
        <end position="336"/>
    </location>
</feature>
<dbReference type="OrthoDB" id="783433at2759"/>
<dbReference type="AlphaFoldDB" id="A0A835BYS7"/>
<sequence length="336" mass="34554">MTLQHENSGVSPTARNEVLARARRRPGSIFWATPMSDGFVAVGRGIPPRARRRKVPTSTVDRRPVRLYGSKQERLRQSDTRRRPRDGSAAGGDSACARVGGGVLVPSGLTCCPEHARGGSAGIENSPPQPTHPTRRRGLTGASAVLPPPVPNLPCFQARMAAEAQSESPGPVPPPPPACGGSSPASSPPEKRALTDTVPAVDGEDEGEEEQRLPEPKRRRACVAALDSVPSAEAEGAVGPGSGAAAPFSFQHARGGFLAPETTPKFGSFNPPGEDAAEPAVLDLKPAQRGTGAGGEGSVEADDEVPSASAGGAEDNDESAQVVGGEVDGQVQTDQT</sequence>
<comment type="caution">
    <text evidence="2">The sequence shown here is derived from an EMBL/GenBank/DDBJ whole genome shotgun (WGS) entry which is preliminary data.</text>
</comment>
<accession>A0A835BYS7</accession>
<feature type="region of interest" description="Disordered" evidence="1">
    <location>
        <begin position="119"/>
        <end position="146"/>
    </location>
</feature>
<proteinExistence type="predicted"/>
<protein>
    <submittedName>
        <fullName evidence="2">Uncharacterized protein</fullName>
    </submittedName>
</protein>
<evidence type="ECO:0000313" key="3">
    <source>
        <dbReference type="Proteomes" id="UP000636709"/>
    </source>
</evidence>
<name>A0A835BYS7_9POAL</name>
<dbReference type="Proteomes" id="UP000636709">
    <property type="component" value="Unassembled WGS sequence"/>
</dbReference>
<keyword evidence="3" id="KW-1185">Reference proteome</keyword>
<feature type="region of interest" description="Disordered" evidence="1">
    <location>
        <begin position="50"/>
        <end position="98"/>
    </location>
</feature>
<organism evidence="2 3">
    <name type="scientific">Digitaria exilis</name>
    <dbReference type="NCBI Taxonomy" id="1010633"/>
    <lineage>
        <taxon>Eukaryota</taxon>
        <taxon>Viridiplantae</taxon>
        <taxon>Streptophyta</taxon>
        <taxon>Embryophyta</taxon>
        <taxon>Tracheophyta</taxon>
        <taxon>Spermatophyta</taxon>
        <taxon>Magnoliopsida</taxon>
        <taxon>Liliopsida</taxon>
        <taxon>Poales</taxon>
        <taxon>Poaceae</taxon>
        <taxon>PACMAD clade</taxon>
        <taxon>Panicoideae</taxon>
        <taxon>Panicodae</taxon>
        <taxon>Paniceae</taxon>
        <taxon>Anthephorinae</taxon>
        <taxon>Digitaria</taxon>
    </lineage>
</organism>
<dbReference type="EMBL" id="JACEFO010001719">
    <property type="protein sequence ID" value="KAF8716757.1"/>
    <property type="molecule type" value="Genomic_DNA"/>
</dbReference>
<gene>
    <name evidence="2" type="ORF">HU200_025845</name>
</gene>
<feature type="compositionally biased region" description="Basic and acidic residues" evidence="1">
    <location>
        <begin position="71"/>
        <end position="81"/>
    </location>
</feature>
<evidence type="ECO:0000313" key="2">
    <source>
        <dbReference type="EMBL" id="KAF8716757.1"/>
    </source>
</evidence>
<feature type="compositionally biased region" description="Low complexity" evidence="1">
    <location>
        <begin position="321"/>
        <end position="336"/>
    </location>
</feature>
<feature type="region of interest" description="Disordered" evidence="1">
    <location>
        <begin position="160"/>
        <end position="224"/>
    </location>
</feature>
<reference evidence="2" key="1">
    <citation type="submission" date="2020-07" db="EMBL/GenBank/DDBJ databases">
        <title>Genome sequence and genetic diversity analysis of an under-domesticated orphan crop, white fonio (Digitaria exilis).</title>
        <authorList>
            <person name="Bennetzen J.L."/>
            <person name="Chen S."/>
            <person name="Ma X."/>
            <person name="Wang X."/>
            <person name="Yssel A.E.J."/>
            <person name="Chaluvadi S.R."/>
            <person name="Johnson M."/>
            <person name="Gangashetty P."/>
            <person name="Hamidou F."/>
            <person name="Sanogo M.D."/>
            <person name="Zwaenepoel A."/>
            <person name="Wallace J."/>
            <person name="Van De Peer Y."/>
            <person name="Van Deynze A."/>
        </authorList>
    </citation>
    <scope>NUCLEOTIDE SEQUENCE</scope>
    <source>
        <tissue evidence="2">Leaves</tissue>
    </source>
</reference>